<dbReference type="Pfam" id="PF00201">
    <property type="entry name" value="UDPGT"/>
    <property type="match status" value="1"/>
</dbReference>
<dbReference type="Proteomes" id="UP000636709">
    <property type="component" value="Unassembled WGS sequence"/>
</dbReference>
<comment type="caution">
    <text evidence="4">The sequence shown here is derived from an EMBL/GenBank/DDBJ whole genome shotgun (WGS) entry which is preliminary data.</text>
</comment>
<comment type="similarity">
    <text evidence="1">Belongs to the UDP-glycosyltransferase family.</text>
</comment>
<dbReference type="InterPro" id="IPR002213">
    <property type="entry name" value="UDP_glucos_trans"/>
</dbReference>
<dbReference type="EMBL" id="JACEFO010000362">
    <property type="protein sequence ID" value="KAF8772764.1"/>
    <property type="molecule type" value="Genomic_DNA"/>
</dbReference>
<evidence type="ECO:0000256" key="1">
    <source>
        <dbReference type="ARBA" id="ARBA00009995"/>
    </source>
</evidence>
<keyword evidence="2" id="KW-0328">Glycosyltransferase</keyword>
<accession>A0A835FSY7</accession>
<dbReference type="FunFam" id="3.40.50.2000:FF:000063">
    <property type="entry name" value="Glycosyltransferase"/>
    <property type="match status" value="1"/>
</dbReference>
<dbReference type="PANTHER" id="PTHR48047">
    <property type="entry name" value="GLYCOSYLTRANSFERASE"/>
    <property type="match status" value="1"/>
</dbReference>
<gene>
    <name evidence="4" type="ORF">HU200_005414</name>
</gene>
<dbReference type="Gene3D" id="3.40.50.2000">
    <property type="entry name" value="Glycogen Phosphorylase B"/>
    <property type="match status" value="3"/>
</dbReference>
<evidence type="ECO:0008006" key="6">
    <source>
        <dbReference type="Google" id="ProtNLM"/>
    </source>
</evidence>
<dbReference type="SUPFAM" id="SSF53756">
    <property type="entry name" value="UDP-Glycosyltransferase/glycogen phosphorylase"/>
    <property type="match status" value="1"/>
</dbReference>
<protein>
    <recommendedName>
        <fullName evidence="6">Glycosyltransferase</fullName>
    </recommendedName>
</protein>
<keyword evidence="3" id="KW-0808">Transferase</keyword>
<evidence type="ECO:0000313" key="5">
    <source>
        <dbReference type="Proteomes" id="UP000636709"/>
    </source>
</evidence>
<dbReference type="GO" id="GO:0035251">
    <property type="term" value="F:UDP-glucosyltransferase activity"/>
    <property type="evidence" value="ECO:0007669"/>
    <property type="project" value="TreeGrafter"/>
</dbReference>
<evidence type="ECO:0000256" key="3">
    <source>
        <dbReference type="ARBA" id="ARBA00022679"/>
    </source>
</evidence>
<name>A0A835FSY7_9POAL</name>
<evidence type="ECO:0000313" key="4">
    <source>
        <dbReference type="EMBL" id="KAF8772764.1"/>
    </source>
</evidence>
<dbReference type="AlphaFoldDB" id="A0A835FSY7"/>
<dbReference type="PANTHER" id="PTHR48047:SF45">
    <property type="entry name" value="SCOPOLETIN GLUCOSYLTRANSFERASE-LIKE"/>
    <property type="match status" value="1"/>
</dbReference>
<dbReference type="CDD" id="cd03784">
    <property type="entry name" value="GT1_Gtf-like"/>
    <property type="match status" value="1"/>
</dbReference>
<sequence length="458" mass="49484">MAALFASRGVRCTILTTPVNAAVIRSVVDQANDASRGTGAPVIDISTVPFPDVGLPPGVESVADVSSEADILKSLEAVRLLPEPFNRFLAEHHPDAAIVNSFYSWAAEAAAEHGIPPGRRHRQQLLFVGSRSRRRARHPAAAFPWDQHVEHYRTVLGRRVWLIGPVALAANKVLQAASGGVGGHAPDANRCLRWLDEKPGSSVMYISFGTLAHFMAAELREVACGLQRSGRDFLWVVTGEETDASRWMPEGFAELVDPDERGIIFRGWAPQRLILSHSAVGAFVTHCGWNSVLALSAGVPLVTWPRHADQFYNEKLLVEVLKVGVGVGSGAYASKIEDRGEVISGQKIAKAIDGVMGDGEQAEEIRKKAIELRAKAWNAIEKGGSSYDDVQQLINEYKDWCVAHRALGVERVPISVSDADDLLAAVVSFAAATRCDDAPACKQLAAKARALGKDSERN</sequence>
<reference evidence="4" key="1">
    <citation type="submission" date="2020-07" db="EMBL/GenBank/DDBJ databases">
        <title>Genome sequence and genetic diversity analysis of an under-domesticated orphan crop, white fonio (Digitaria exilis).</title>
        <authorList>
            <person name="Bennetzen J.L."/>
            <person name="Chen S."/>
            <person name="Ma X."/>
            <person name="Wang X."/>
            <person name="Yssel A.E.J."/>
            <person name="Chaluvadi S.R."/>
            <person name="Johnson M."/>
            <person name="Gangashetty P."/>
            <person name="Hamidou F."/>
            <person name="Sanogo M.D."/>
            <person name="Zwaenepoel A."/>
            <person name="Wallace J."/>
            <person name="Van De Peer Y."/>
            <person name="Van Deynze A."/>
        </authorList>
    </citation>
    <scope>NUCLEOTIDE SEQUENCE</scope>
    <source>
        <tissue evidence="4">Leaves</tissue>
    </source>
</reference>
<organism evidence="4 5">
    <name type="scientific">Digitaria exilis</name>
    <dbReference type="NCBI Taxonomy" id="1010633"/>
    <lineage>
        <taxon>Eukaryota</taxon>
        <taxon>Viridiplantae</taxon>
        <taxon>Streptophyta</taxon>
        <taxon>Embryophyta</taxon>
        <taxon>Tracheophyta</taxon>
        <taxon>Spermatophyta</taxon>
        <taxon>Magnoliopsida</taxon>
        <taxon>Liliopsida</taxon>
        <taxon>Poales</taxon>
        <taxon>Poaceae</taxon>
        <taxon>PACMAD clade</taxon>
        <taxon>Panicoideae</taxon>
        <taxon>Panicodae</taxon>
        <taxon>Paniceae</taxon>
        <taxon>Anthephorinae</taxon>
        <taxon>Digitaria</taxon>
    </lineage>
</organism>
<dbReference type="OrthoDB" id="731962at2759"/>
<evidence type="ECO:0000256" key="2">
    <source>
        <dbReference type="ARBA" id="ARBA00022676"/>
    </source>
</evidence>
<keyword evidence="5" id="KW-1185">Reference proteome</keyword>
<proteinExistence type="inferred from homology"/>